<accession>A0AAD9TFG7</accession>
<organism evidence="2 3">
    <name type="scientific">Dipteronia dyeriana</name>
    <dbReference type="NCBI Taxonomy" id="168575"/>
    <lineage>
        <taxon>Eukaryota</taxon>
        <taxon>Viridiplantae</taxon>
        <taxon>Streptophyta</taxon>
        <taxon>Embryophyta</taxon>
        <taxon>Tracheophyta</taxon>
        <taxon>Spermatophyta</taxon>
        <taxon>Magnoliopsida</taxon>
        <taxon>eudicotyledons</taxon>
        <taxon>Gunneridae</taxon>
        <taxon>Pentapetalae</taxon>
        <taxon>rosids</taxon>
        <taxon>malvids</taxon>
        <taxon>Sapindales</taxon>
        <taxon>Sapindaceae</taxon>
        <taxon>Hippocastanoideae</taxon>
        <taxon>Acereae</taxon>
        <taxon>Dipteronia</taxon>
    </lineage>
</organism>
<keyword evidence="3" id="KW-1185">Reference proteome</keyword>
<reference evidence="2" key="1">
    <citation type="journal article" date="2023" name="Plant J.">
        <title>Genome sequences and population genomics provide insights into the demographic history, inbreeding, and mutation load of two 'living fossil' tree species of Dipteronia.</title>
        <authorList>
            <person name="Feng Y."/>
            <person name="Comes H.P."/>
            <person name="Chen J."/>
            <person name="Zhu S."/>
            <person name="Lu R."/>
            <person name="Zhang X."/>
            <person name="Li P."/>
            <person name="Qiu J."/>
            <person name="Olsen K.M."/>
            <person name="Qiu Y."/>
        </authorList>
    </citation>
    <scope>NUCLEOTIDE SEQUENCE</scope>
    <source>
        <strain evidence="2">KIB01</strain>
    </source>
</reference>
<gene>
    <name evidence="2" type="ORF">Ddye_029620</name>
</gene>
<feature type="transmembrane region" description="Helical" evidence="1">
    <location>
        <begin position="103"/>
        <end position="125"/>
    </location>
</feature>
<keyword evidence="1" id="KW-0812">Transmembrane</keyword>
<protein>
    <submittedName>
        <fullName evidence="2">Uncharacterized protein</fullName>
    </submittedName>
</protein>
<evidence type="ECO:0000256" key="1">
    <source>
        <dbReference type="SAM" id="Phobius"/>
    </source>
</evidence>
<feature type="transmembrane region" description="Helical" evidence="1">
    <location>
        <begin position="77"/>
        <end position="97"/>
    </location>
</feature>
<keyword evidence="1" id="KW-0472">Membrane</keyword>
<name>A0AAD9TFG7_9ROSI</name>
<comment type="caution">
    <text evidence="2">The sequence shown here is derived from an EMBL/GenBank/DDBJ whole genome shotgun (WGS) entry which is preliminary data.</text>
</comment>
<sequence>MQIYLLPFGYVKFLNENCIDFPESLFCLSILVLSHLQLVSPLMTNTRDKSSSKEALWTFANSETCSKVLKCRRLFKCLIFLLLFDVMKITMQMLAIINNQMSLMTFFTLVVVESQAWCIEAYLFMR</sequence>
<proteinExistence type="predicted"/>
<dbReference type="AlphaFoldDB" id="A0AAD9TFG7"/>
<evidence type="ECO:0000313" key="2">
    <source>
        <dbReference type="EMBL" id="KAK2634828.1"/>
    </source>
</evidence>
<dbReference type="Proteomes" id="UP001280121">
    <property type="component" value="Unassembled WGS sequence"/>
</dbReference>
<keyword evidence="1" id="KW-1133">Transmembrane helix</keyword>
<dbReference type="EMBL" id="JANJYI010000009">
    <property type="protein sequence ID" value="KAK2634828.1"/>
    <property type="molecule type" value="Genomic_DNA"/>
</dbReference>
<evidence type="ECO:0000313" key="3">
    <source>
        <dbReference type="Proteomes" id="UP001280121"/>
    </source>
</evidence>